<dbReference type="AlphaFoldDB" id="A0A9X0B939"/>
<name>A0A9X0B939_9EURO</name>
<dbReference type="GeneID" id="81370132"/>
<evidence type="ECO:0000313" key="1">
    <source>
        <dbReference type="EMBL" id="KAJ5394728.1"/>
    </source>
</evidence>
<sequence>MQTATGVFKVRGIAGATDRLSWCEATGSPGVKLHAIPRPGTTISEHTQTMFKAKQLSGDETVCDIMLDAPASTPIRVTLASSKRELSHSNPYVYDMRLQLYPKGLSGVITIVLGEKANQGTVALSSLTAVGDYLAN</sequence>
<proteinExistence type="predicted"/>
<evidence type="ECO:0000313" key="2">
    <source>
        <dbReference type="Proteomes" id="UP001147747"/>
    </source>
</evidence>
<dbReference type="RefSeq" id="XP_056488413.1">
    <property type="nucleotide sequence ID" value="XM_056631152.1"/>
</dbReference>
<organism evidence="1 2">
    <name type="scientific">Penicillium cosmopolitanum</name>
    <dbReference type="NCBI Taxonomy" id="1131564"/>
    <lineage>
        <taxon>Eukaryota</taxon>
        <taxon>Fungi</taxon>
        <taxon>Dikarya</taxon>
        <taxon>Ascomycota</taxon>
        <taxon>Pezizomycotina</taxon>
        <taxon>Eurotiomycetes</taxon>
        <taxon>Eurotiomycetidae</taxon>
        <taxon>Eurotiales</taxon>
        <taxon>Aspergillaceae</taxon>
        <taxon>Penicillium</taxon>
    </lineage>
</organism>
<comment type="caution">
    <text evidence="1">The sequence shown here is derived from an EMBL/GenBank/DDBJ whole genome shotgun (WGS) entry which is preliminary data.</text>
</comment>
<dbReference type="EMBL" id="JAPZBU010000007">
    <property type="protein sequence ID" value="KAJ5394728.1"/>
    <property type="molecule type" value="Genomic_DNA"/>
</dbReference>
<reference evidence="1" key="2">
    <citation type="journal article" date="2023" name="IMA Fungus">
        <title>Comparative genomic study of the Penicillium genus elucidates a diverse pangenome and 15 lateral gene transfer events.</title>
        <authorList>
            <person name="Petersen C."/>
            <person name="Sorensen T."/>
            <person name="Nielsen M.R."/>
            <person name="Sondergaard T.E."/>
            <person name="Sorensen J.L."/>
            <person name="Fitzpatrick D.A."/>
            <person name="Frisvad J.C."/>
            <person name="Nielsen K.L."/>
        </authorList>
    </citation>
    <scope>NUCLEOTIDE SEQUENCE</scope>
    <source>
        <strain evidence="1">IBT 29677</strain>
    </source>
</reference>
<dbReference type="Proteomes" id="UP001147747">
    <property type="component" value="Unassembled WGS sequence"/>
</dbReference>
<gene>
    <name evidence="1" type="ORF">N7509_006515</name>
</gene>
<reference evidence="1" key="1">
    <citation type="submission" date="2022-12" db="EMBL/GenBank/DDBJ databases">
        <authorList>
            <person name="Petersen C."/>
        </authorList>
    </citation>
    <scope>NUCLEOTIDE SEQUENCE</scope>
    <source>
        <strain evidence="1">IBT 29677</strain>
    </source>
</reference>
<keyword evidence="2" id="KW-1185">Reference proteome</keyword>
<protein>
    <submittedName>
        <fullName evidence="1">Uncharacterized protein</fullName>
    </submittedName>
</protein>
<dbReference type="OrthoDB" id="4250793at2759"/>
<accession>A0A9X0B939</accession>